<dbReference type="CDD" id="cd18186">
    <property type="entry name" value="BTB_POZ_ZBTB_KLHL-like"/>
    <property type="match status" value="1"/>
</dbReference>
<keyword evidence="3" id="KW-1185">Reference proteome</keyword>
<dbReference type="InterPro" id="IPR000210">
    <property type="entry name" value="BTB/POZ_dom"/>
</dbReference>
<dbReference type="AlphaFoldDB" id="A0A914YX82"/>
<feature type="domain" description="BTB" evidence="1">
    <location>
        <begin position="171"/>
        <end position="238"/>
    </location>
</feature>
<evidence type="ECO:0000259" key="2">
    <source>
        <dbReference type="PROSITE" id="PS50144"/>
    </source>
</evidence>
<dbReference type="PANTHER" id="PTHR24413">
    <property type="entry name" value="SPECKLE-TYPE POZ PROTEIN"/>
    <property type="match status" value="1"/>
</dbReference>
<dbReference type="PROSITE" id="PS50097">
    <property type="entry name" value="BTB"/>
    <property type="match status" value="1"/>
</dbReference>
<dbReference type="PROSITE" id="PS50144">
    <property type="entry name" value="MATH"/>
    <property type="match status" value="1"/>
</dbReference>
<dbReference type="InterPro" id="IPR002083">
    <property type="entry name" value="MATH/TRAF_dom"/>
</dbReference>
<dbReference type="Gene3D" id="3.30.710.10">
    <property type="entry name" value="Potassium Channel Kv1.1, Chain A"/>
    <property type="match status" value="1"/>
</dbReference>
<dbReference type="SMART" id="SM00225">
    <property type="entry name" value="BTB"/>
    <property type="match status" value="1"/>
</dbReference>
<dbReference type="Pfam" id="PF00651">
    <property type="entry name" value="BTB"/>
    <property type="match status" value="1"/>
</dbReference>
<dbReference type="SUPFAM" id="SSF49599">
    <property type="entry name" value="TRAF domain-like"/>
    <property type="match status" value="1"/>
</dbReference>
<evidence type="ECO:0000259" key="1">
    <source>
        <dbReference type="PROSITE" id="PS50097"/>
    </source>
</evidence>
<feature type="domain" description="MATH" evidence="2">
    <location>
        <begin position="14"/>
        <end position="132"/>
    </location>
</feature>
<protein>
    <submittedName>
        <fullName evidence="4">BTB domain-containing protein</fullName>
    </submittedName>
</protein>
<dbReference type="GO" id="GO:0030163">
    <property type="term" value="P:protein catabolic process"/>
    <property type="evidence" value="ECO:0007669"/>
    <property type="project" value="UniProtKB-ARBA"/>
</dbReference>
<evidence type="ECO:0000313" key="4">
    <source>
        <dbReference type="WBParaSite" id="PSU_v2.g4574.t1"/>
    </source>
</evidence>
<dbReference type="Gene3D" id="2.60.210.10">
    <property type="entry name" value="Apoptosis, Tumor Necrosis Factor Receptor Associated Protein 2, Chain A"/>
    <property type="match status" value="1"/>
</dbReference>
<evidence type="ECO:0000313" key="3">
    <source>
        <dbReference type="Proteomes" id="UP000887577"/>
    </source>
</evidence>
<proteinExistence type="predicted"/>
<dbReference type="Pfam" id="PF22486">
    <property type="entry name" value="MATH_2"/>
    <property type="match status" value="1"/>
</dbReference>
<reference evidence="4" key="1">
    <citation type="submission" date="2022-11" db="UniProtKB">
        <authorList>
            <consortium name="WormBaseParasite"/>
        </authorList>
    </citation>
    <scope>IDENTIFICATION</scope>
</reference>
<accession>A0A914YX82</accession>
<dbReference type="InterPro" id="IPR011333">
    <property type="entry name" value="SKP1/BTB/POZ_sf"/>
</dbReference>
<dbReference type="WBParaSite" id="PSU_v2.g4574.t1">
    <property type="protein sequence ID" value="PSU_v2.g4574.t1"/>
    <property type="gene ID" value="PSU_v2.g4574"/>
</dbReference>
<sequence length="333" mass="38553">MMMNQIVTKTKSYPISCEWEIDEFSLRANKNGYFTSPKFFVDGLPDVKWWMIVYPNGLREPHNFLSAFIKMESPKNVYLMGKFVIKGTTLKKRVRHTFTRVSPTHGSKYLIPLENFYEHYVLDGKFTIELHATIALDETATTSLIENNDVDAALKVTPSLATFMFEDNESKDVALVIEEQSIHAHSRVLGYHSPVFERMFNGTMKESIERKVTITDFEFEVVKCAVYFCYDMYSSFVEPSEYLFEQLLRFADKYDMKKLMVFCETSLISKIDITNVCQFIQLANEVNAFDLKEKCCIFISAHIDSTAILNGFEVLDSSIFKQIMLSILNSHRE</sequence>
<dbReference type="Proteomes" id="UP000887577">
    <property type="component" value="Unplaced"/>
</dbReference>
<name>A0A914YX82_9BILA</name>
<dbReference type="InterPro" id="IPR008974">
    <property type="entry name" value="TRAF-like"/>
</dbReference>
<organism evidence="3 4">
    <name type="scientific">Panagrolaimus superbus</name>
    <dbReference type="NCBI Taxonomy" id="310955"/>
    <lineage>
        <taxon>Eukaryota</taxon>
        <taxon>Metazoa</taxon>
        <taxon>Ecdysozoa</taxon>
        <taxon>Nematoda</taxon>
        <taxon>Chromadorea</taxon>
        <taxon>Rhabditida</taxon>
        <taxon>Tylenchina</taxon>
        <taxon>Panagrolaimomorpha</taxon>
        <taxon>Panagrolaimoidea</taxon>
        <taxon>Panagrolaimidae</taxon>
        <taxon>Panagrolaimus</taxon>
    </lineage>
</organism>
<dbReference type="SUPFAM" id="SSF54695">
    <property type="entry name" value="POZ domain"/>
    <property type="match status" value="1"/>
</dbReference>
<dbReference type="CDD" id="cd00121">
    <property type="entry name" value="MATH"/>
    <property type="match status" value="1"/>
</dbReference>